<feature type="transmembrane region" description="Helical" evidence="12">
    <location>
        <begin position="167"/>
        <end position="190"/>
    </location>
</feature>
<keyword evidence="2" id="KW-0813">Transport</keyword>
<keyword evidence="6" id="KW-0547">Nucleotide-binding</keyword>
<dbReference type="PANTHER" id="PTHR43394:SF1">
    <property type="entry name" value="ATP-BINDING CASSETTE SUB-FAMILY B MEMBER 10, MITOCHONDRIAL"/>
    <property type="match status" value="1"/>
</dbReference>
<dbReference type="RefSeq" id="WP_256210388.1">
    <property type="nucleotide sequence ID" value="NZ_FOFU01000006.1"/>
</dbReference>
<dbReference type="GO" id="GO:0016887">
    <property type="term" value="F:ATP hydrolysis activity"/>
    <property type="evidence" value="ECO:0007669"/>
    <property type="project" value="InterPro"/>
</dbReference>
<feature type="transmembrane region" description="Helical" evidence="12">
    <location>
        <begin position="202"/>
        <end position="223"/>
    </location>
</feature>
<keyword evidence="17" id="KW-1185">Reference proteome</keyword>
<dbReference type="InterPro" id="IPR011527">
    <property type="entry name" value="ABC1_TM_dom"/>
</dbReference>
<reference evidence="16 17" key="1">
    <citation type="submission" date="2016-10" db="EMBL/GenBank/DDBJ databases">
        <authorList>
            <person name="de Groot N.N."/>
        </authorList>
    </citation>
    <scope>NUCLEOTIDE SEQUENCE [LARGE SCALE GENOMIC DNA]</scope>
    <source>
        <strain evidence="16 17">B25</strain>
    </source>
</reference>
<dbReference type="InterPro" id="IPR005074">
    <property type="entry name" value="Peptidase_C39"/>
</dbReference>
<feature type="domain" description="ABC transmembrane type-1" evidence="14">
    <location>
        <begin position="171"/>
        <end position="451"/>
    </location>
</feature>
<evidence type="ECO:0000256" key="11">
    <source>
        <dbReference type="ARBA" id="ARBA00023136"/>
    </source>
</evidence>
<evidence type="ECO:0000256" key="8">
    <source>
        <dbReference type="ARBA" id="ARBA00022840"/>
    </source>
</evidence>
<dbReference type="Pfam" id="PF00664">
    <property type="entry name" value="ABC_membrane"/>
    <property type="match status" value="1"/>
</dbReference>
<dbReference type="CDD" id="cd02418">
    <property type="entry name" value="Peptidase_C39B"/>
    <property type="match status" value="1"/>
</dbReference>
<feature type="domain" description="ABC transporter" evidence="13">
    <location>
        <begin position="491"/>
        <end position="726"/>
    </location>
</feature>
<dbReference type="PROSITE" id="PS50929">
    <property type="entry name" value="ABC_TM1F"/>
    <property type="match status" value="1"/>
</dbReference>
<evidence type="ECO:0000256" key="3">
    <source>
        <dbReference type="ARBA" id="ARBA00022475"/>
    </source>
</evidence>
<organism evidence="16 17">
    <name type="scientific">Treponema bryantii</name>
    <dbReference type="NCBI Taxonomy" id="163"/>
    <lineage>
        <taxon>Bacteria</taxon>
        <taxon>Pseudomonadati</taxon>
        <taxon>Spirochaetota</taxon>
        <taxon>Spirochaetia</taxon>
        <taxon>Spirochaetales</taxon>
        <taxon>Treponemataceae</taxon>
        <taxon>Treponema</taxon>
    </lineage>
</organism>
<dbReference type="Gene3D" id="1.20.1560.10">
    <property type="entry name" value="ABC transporter type 1, transmembrane domain"/>
    <property type="match status" value="1"/>
</dbReference>
<keyword evidence="10 12" id="KW-1133">Transmembrane helix</keyword>
<dbReference type="CDD" id="cd18570">
    <property type="entry name" value="ABC_6TM_PCAT1_LagD_like"/>
    <property type="match status" value="1"/>
</dbReference>
<dbReference type="Gene3D" id="3.90.70.10">
    <property type="entry name" value="Cysteine proteinases"/>
    <property type="match status" value="1"/>
</dbReference>
<evidence type="ECO:0000256" key="12">
    <source>
        <dbReference type="SAM" id="Phobius"/>
    </source>
</evidence>
<dbReference type="InterPro" id="IPR036640">
    <property type="entry name" value="ABC1_TM_sf"/>
</dbReference>
<keyword evidence="5 12" id="KW-0812">Transmembrane</keyword>
<accession>A0A1H9H1C2</accession>
<dbReference type="InterPro" id="IPR005897">
    <property type="entry name" value="Pept_C39_ABC_bacteriocin"/>
</dbReference>
<dbReference type="SUPFAM" id="SSF90123">
    <property type="entry name" value="ABC transporter transmembrane region"/>
    <property type="match status" value="1"/>
</dbReference>
<keyword evidence="4" id="KW-0645">Protease</keyword>
<feature type="transmembrane region" description="Helical" evidence="12">
    <location>
        <begin position="279"/>
        <end position="301"/>
    </location>
</feature>
<dbReference type="GO" id="GO:0005524">
    <property type="term" value="F:ATP binding"/>
    <property type="evidence" value="ECO:0007669"/>
    <property type="project" value="UniProtKB-KW"/>
</dbReference>
<evidence type="ECO:0000256" key="6">
    <source>
        <dbReference type="ARBA" id="ARBA00022741"/>
    </source>
</evidence>
<dbReference type="AlphaFoldDB" id="A0A1H9H1C2"/>
<dbReference type="Pfam" id="PF03412">
    <property type="entry name" value="Peptidase_C39"/>
    <property type="match status" value="1"/>
</dbReference>
<dbReference type="GO" id="GO:0043214">
    <property type="term" value="F:ABC-type bacteriocin transporter activity"/>
    <property type="evidence" value="ECO:0007669"/>
    <property type="project" value="InterPro"/>
</dbReference>
<dbReference type="InterPro" id="IPR017871">
    <property type="entry name" value="ABC_transporter-like_CS"/>
</dbReference>
<dbReference type="FunFam" id="3.40.50.300:FF:000299">
    <property type="entry name" value="ABC transporter ATP-binding protein/permease"/>
    <property type="match status" value="1"/>
</dbReference>
<evidence type="ECO:0000256" key="4">
    <source>
        <dbReference type="ARBA" id="ARBA00022670"/>
    </source>
</evidence>
<evidence type="ECO:0000313" key="17">
    <source>
        <dbReference type="Proteomes" id="UP000182360"/>
    </source>
</evidence>
<proteinExistence type="predicted"/>
<dbReference type="PROSITE" id="PS00211">
    <property type="entry name" value="ABC_TRANSPORTER_1"/>
    <property type="match status" value="1"/>
</dbReference>
<dbReference type="PROSITE" id="PS50893">
    <property type="entry name" value="ABC_TRANSPORTER_2"/>
    <property type="match status" value="1"/>
</dbReference>
<dbReference type="GO" id="GO:0005886">
    <property type="term" value="C:plasma membrane"/>
    <property type="evidence" value="ECO:0007669"/>
    <property type="project" value="UniProtKB-SubCell"/>
</dbReference>
<evidence type="ECO:0000256" key="1">
    <source>
        <dbReference type="ARBA" id="ARBA00004651"/>
    </source>
</evidence>
<dbReference type="GO" id="GO:0015421">
    <property type="term" value="F:ABC-type oligopeptide transporter activity"/>
    <property type="evidence" value="ECO:0007669"/>
    <property type="project" value="TreeGrafter"/>
</dbReference>
<dbReference type="SUPFAM" id="SSF52540">
    <property type="entry name" value="P-loop containing nucleoside triphosphate hydrolases"/>
    <property type="match status" value="1"/>
</dbReference>
<dbReference type="GO" id="GO:0006508">
    <property type="term" value="P:proteolysis"/>
    <property type="evidence" value="ECO:0007669"/>
    <property type="project" value="UniProtKB-KW"/>
</dbReference>
<evidence type="ECO:0000256" key="2">
    <source>
        <dbReference type="ARBA" id="ARBA00022448"/>
    </source>
</evidence>
<dbReference type="Proteomes" id="UP000182360">
    <property type="component" value="Unassembled WGS sequence"/>
</dbReference>
<evidence type="ECO:0000256" key="9">
    <source>
        <dbReference type="ARBA" id="ARBA00022967"/>
    </source>
</evidence>
<dbReference type="InterPro" id="IPR003593">
    <property type="entry name" value="AAA+_ATPase"/>
</dbReference>
<dbReference type="PROSITE" id="PS50990">
    <property type="entry name" value="PEPTIDASE_C39"/>
    <property type="match status" value="1"/>
</dbReference>
<dbReference type="InterPro" id="IPR003439">
    <property type="entry name" value="ABC_transporter-like_ATP-bd"/>
</dbReference>
<dbReference type="Pfam" id="PF00005">
    <property type="entry name" value="ABC_tran"/>
    <property type="match status" value="1"/>
</dbReference>
<dbReference type="InterPro" id="IPR039421">
    <property type="entry name" value="Type_1_exporter"/>
</dbReference>
<name>A0A1H9H1C2_9SPIR</name>
<comment type="subcellular location">
    <subcellularLocation>
        <location evidence="1">Cell membrane</location>
        <topology evidence="1">Multi-pass membrane protein</topology>
    </subcellularLocation>
</comment>
<feature type="transmembrane region" description="Helical" evidence="12">
    <location>
        <begin position="307"/>
        <end position="327"/>
    </location>
</feature>
<dbReference type="GO" id="GO:0008234">
    <property type="term" value="F:cysteine-type peptidase activity"/>
    <property type="evidence" value="ECO:0007669"/>
    <property type="project" value="InterPro"/>
</dbReference>
<evidence type="ECO:0000256" key="7">
    <source>
        <dbReference type="ARBA" id="ARBA00022801"/>
    </source>
</evidence>
<protein>
    <submittedName>
        <fullName evidence="16">Bacteriocin-processing peptidase. Cysteine peptidase. MEROPS family C39</fullName>
    </submittedName>
</protein>
<evidence type="ECO:0000256" key="10">
    <source>
        <dbReference type="ARBA" id="ARBA00022989"/>
    </source>
</evidence>
<evidence type="ECO:0000259" key="14">
    <source>
        <dbReference type="PROSITE" id="PS50929"/>
    </source>
</evidence>
<evidence type="ECO:0000313" key="16">
    <source>
        <dbReference type="EMBL" id="SEQ56146.1"/>
    </source>
</evidence>
<evidence type="ECO:0000256" key="5">
    <source>
        <dbReference type="ARBA" id="ARBA00022692"/>
    </source>
</evidence>
<dbReference type="InterPro" id="IPR027417">
    <property type="entry name" value="P-loop_NTPase"/>
</dbReference>
<gene>
    <name evidence="16" type="ORF">SAMN04487977_1067</name>
</gene>
<dbReference type="PANTHER" id="PTHR43394">
    <property type="entry name" value="ATP-DEPENDENT PERMEASE MDL1, MITOCHONDRIAL"/>
    <property type="match status" value="1"/>
</dbReference>
<evidence type="ECO:0000259" key="13">
    <source>
        <dbReference type="PROSITE" id="PS50893"/>
    </source>
</evidence>
<sequence>MGFMKYIQQLDQSDCGCACLAMIASYFKCQVSLKRIREVSGTDKNGTNLNGMIIAAKDLSFNVRALKGEKKHITPDLPVPFIAHESVTDNGNEWYHYVVVRKITKKRVYIYDPDICRNKFSLSIEDFCKEWTGYCLFLTPSSDFKITKEEKRNSLGRFLPILKPHMGLLSVVSIVSFLLILFGIVTSFYFQYVIDEVIYSNSLSTLTVLSVGVLILSLFRSFLTAIRSYMLNVFSTKIDFHLIFAYFSHVMKLPVSFFDTRRTGEILSRMRDAQKIRTTLTDAAITVIMDTLMVFVVGAILLIKNKMLFGIAVSMVPVSSIIIWVTAKPFAKQYRKYTVENANVDSYLVETMNGGTTIKALNASEYAFAEYEKLQTKSVWTYFKLNVWQTIRNIFTDFFNESGTNLIFWVGSFLILKDKMSLGELFSFNALLGYFLGPLSRLVNLQPKVQEALVSADRIMEILELDEEFEEDSEKKRINRYIRPEKIEGELQIKNVDFTYGTRRQILFDINVSINKGDWVAFVGESGSGKSTLVKLLLKFYKPQKGDIFLDNNNLEDMDTFYLRSKIGYVPQDIFLFSGTIADNISLHKSNATIEDIIEASKKAGAHEFISKLPGRYNTILTERGSSLSGGERQRIALARALLGKPELLIFDEATSSLDNISERSIHETLKNLRKEKVTTILIAHRLTTVINCDKIFVMEHGRIVEEGTHEQLKVNKGLYQKLWESSK</sequence>
<keyword evidence="8" id="KW-0067">ATP-binding</keyword>
<dbReference type="Gene3D" id="3.40.50.300">
    <property type="entry name" value="P-loop containing nucleotide triphosphate hydrolases"/>
    <property type="match status" value="1"/>
</dbReference>
<keyword evidence="9" id="KW-1278">Translocase</keyword>
<keyword evidence="11 12" id="KW-0472">Membrane</keyword>
<dbReference type="EMBL" id="FOFU01000006">
    <property type="protein sequence ID" value="SEQ56146.1"/>
    <property type="molecule type" value="Genomic_DNA"/>
</dbReference>
<dbReference type="SMART" id="SM00382">
    <property type="entry name" value="AAA"/>
    <property type="match status" value="1"/>
</dbReference>
<feature type="domain" description="Peptidase C39" evidence="15">
    <location>
        <begin position="9"/>
        <end position="138"/>
    </location>
</feature>
<keyword evidence="7" id="KW-0378">Hydrolase</keyword>
<keyword evidence="3" id="KW-1003">Cell membrane</keyword>
<evidence type="ECO:0000259" key="15">
    <source>
        <dbReference type="PROSITE" id="PS50990"/>
    </source>
</evidence>
<dbReference type="NCBIfam" id="TIGR01193">
    <property type="entry name" value="bacteriocin_ABC"/>
    <property type="match status" value="1"/>
</dbReference>